<evidence type="ECO:0000256" key="2">
    <source>
        <dbReference type="ARBA" id="ARBA00004572"/>
    </source>
</evidence>
<evidence type="ECO:0000256" key="4">
    <source>
        <dbReference type="ARBA" id="ARBA00022630"/>
    </source>
</evidence>
<evidence type="ECO:0000256" key="9">
    <source>
        <dbReference type="ARBA" id="ARBA00023128"/>
    </source>
</evidence>
<keyword evidence="15" id="KW-1185">Reference proteome</keyword>
<accession>A0A9P3HJU4</accession>
<evidence type="ECO:0000256" key="12">
    <source>
        <dbReference type="RuleBase" id="RU361226"/>
    </source>
</evidence>
<dbReference type="InterPro" id="IPR008333">
    <property type="entry name" value="Cbr1-like_FAD-bd_dom"/>
</dbReference>
<dbReference type="PROSITE" id="PS51384">
    <property type="entry name" value="FAD_FR"/>
    <property type="match status" value="1"/>
</dbReference>
<evidence type="ECO:0000256" key="6">
    <source>
        <dbReference type="ARBA" id="ARBA00022827"/>
    </source>
</evidence>
<keyword evidence="4 11" id="KW-0285">Flavoprotein</keyword>
<keyword evidence="6 11" id="KW-0274">FAD</keyword>
<feature type="binding site" evidence="11">
    <location>
        <position position="205"/>
    </location>
    <ligand>
        <name>FAD</name>
        <dbReference type="ChEBI" id="CHEBI:57692"/>
    </ligand>
</feature>
<feature type="domain" description="FAD-binding FR-type" evidence="13">
    <location>
        <begin position="85"/>
        <end position="188"/>
    </location>
</feature>
<dbReference type="OrthoDB" id="432685at2759"/>
<evidence type="ECO:0000256" key="8">
    <source>
        <dbReference type="ARBA" id="ARBA00023027"/>
    </source>
</evidence>
<feature type="binding site" evidence="11">
    <location>
        <position position="138"/>
    </location>
    <ligand>
        <name>FAD</name>
        <dbReference type="ChEBI" id="CHEBI:57692"/>
    </ligand>
</feature>
<evidence type="ECO:0000313" key="15">
    <source>
        <dbReference type="Proteomes" id="UP000827284"/>
    </source>
</evidence>
<proteinExistence type="inferred from homology"/>
<feature type="binding site" evidence="11">
    <location>
        <position position="164"/>
    </location>
    <ligand>
        <name>FAD</name>
        <dbReference type="ChEBI" id="CHEBI:57692"/>
    </ligand>
</feature>
<dbReference type="Gene3D" id="3.40.50.80">
    <property type="entry name" value="Nucleotide-binding domain of ferredoxin-NADP reductase (FNR) module"/>
    <property type="match status" value="1"/>
</dbReference>
<evidence type="ECO:0000256" key="3">
    <source>
        <dbReference type="ARBA" id="ARBA00006105"/>
    </source>
</evidence>
<dbReference type="FunFam" id="3.40.50.80:FF:000009">
    <property type="entry name" value="NADH-cytochrome b5 reductase"/>
    <property type="match status" value="1"/>
</dbReference>
<dbReference type="Pfam" id="PF00175">
    <property type="entry name" value="NAD_binding_1"/>
    <property type="match status" value="1"/>
</dbReference>
<evidence type="ECO:0000313" key="14">
    <source>
        <dbReference type="EMBL" id="GJJ78030.1"/>
    </source>
</evidence>
<comment type="similarity">
    <text evidence="3 12">Belongs to the flavoprotein pyridine nucleotide cytochrome reductase family.</text>
</comment>
<name>A0A9P3HJU4_9FUNG</name>
<feature type="binding site" evidence="11">
    <location>
        <position position="163"/>
    </location>
    <ligand>
        <name>FAD</name>
        <dbReference type="ChEBI" id="CHEBI:57692"/>
    </ligand>
</feature>
<gene>
    <name evidence="14" type="ORF">EMPS_10389</name>
</gene>
<dbReference type="AlphaFoldDB" id="A0A9P3HJU4"/>
<dbReference type="GO" id="GO:0005741">
    <property type="term" value="C:mitochondrial outer membrane"/>
    <property type="evidence" value="ECO:0007669"/>
    <property type="project" value="UniProtKB-SubCell"/>
</dbReference>
<feature type="binding site" evidence="11">
    <location>
        <position position="139"/>
    </location>
    <ligand>
        <name>FAD</name>
        <dbReference type="ChEBI" id="CHEBI:57692"/>
    </ligand>
</feature>
<organism evidence="14 15">
    <name type="scientific">Entomortierella parvispora</name>
    <dbReference type="NCBI Taxonomy" id="205924"/>
    <lineage>
        <taxon>Eukaryota</taxon>
        <taxon>Fungi</taxon>
        <taxon>Fungi incertae sedis</taxon>
        <taxon>Mucoromycota</taxon>
        <taxon>Mortierellomycotina</taxon>
        <taxon>Mortierellomycetes</taxon>
        <taxon>Mortierellales</taxon>
        <taxon>Mortierellaceae</taxon>
        <taxon>Entomortierella</taxon>
    </lineage>
</organism>
<dbReference type="GO" id="GO:0090524">
    <property type="term" value="F:cytochrome-b5 reductase activity, acting on NADH"/>
    <property type="evidence" value="ECO:0007669"/>
    <property type="project" value="UniProtKB-EC"/>
</dbReference>
<keyword evidence="5" id="KW-1000">Mitochondrion outer membrane</keyword>
<reference evidence="14" key="2">
    <citation type="journal article" date="2022" name="Microbiol. Resour. Announc.">
        <title>Whole-Genome Sequence of Entomortierella parvispora E1425, a Mucoromycotan Fungus Associated with Burkholderiaceae-Related Endosymbiotic Bacteria.</title>
        <authorList>
            <person name="Herlambang A."/>
            <person name="Guo Y."/>
            <person name="Takashima Y."/>
            <person name="Narisawa K."/>
            <person name="Ohta H."/>
            <person name="Nishizawa T."/>
        </authorList>
    </citation>
    <scope>NUCLEOTIDE SEQUENCE</scope>
    <source>
        <strain evidence="14">E1425</strain>
    </source>
</reference>
<protein>
    <recommendedName>
        <fullName evidence="12">NADH-cytochrome b5 reductase</fullName>
        <ecNumber evidence="12">1.6.2.2</ecNumber>
    </recommendedName>
</protein>
<dbReference type="SUPFAM" id="SSF52343">
    <property type="entry name" value="Ferredoxin reductase-like, C-terminal NADP-linked domain"/>
    <property type="match status" value="1"/>
</dbReference>
<keyword evidence="9" id="KW-0496">Mitochondrion</keyword>
<feature type="binding site" evidence="11">
    <location>
        <position position="137"/>
    </location>
    <ligand>
        <name>FAD</name>
        <dbReference type="ChEBI" id="CHEBI:57692"/>
    </ligand>
</feature>
<comment type="subcellular location">
    <subcellularLocation>
        <location evidence="2">Mitochondrion outer membrane</location>
        <topology evidence="2">Single-pass membrane protein</topology>
    </subcellularLocation>
</comment>
<dbReference type="InterPro" id="IPR001834">
    <property type="entry name" value="CBR-like"/>
</dbReference>
<dbReference type="Gene3D" id="2.40.30.10">
    <property type="entry name" value="Translation factors"/>
    <property type="match status" value="1"/>
</dbReference>
<evidence type="ECO:0000256" key="5">
    <source>
        <dbReference type="ARBA" id="ARBA00022787"/>
    </source>
</evidence>
<comment type="cofactor">
    <cofactor evidence="1 11 12">
        <name>FAD</name>
        <dbReference type="ChEBI" id="CHEBI:57692"/>
    </cofactor>
</comment>
<keyword evidence="7 12" id="KW-0560">Oxidoreductase</keyword>
<dbReference type="PRINTS" id="PR00410">
    <property type="entry name" value="PHEHYDRXLASE"/>
</dbReference>
<dbReference type="EMBL" id="BQFW01000014">
    <property type="protein sequence ID" value="GJJ78030.1"/>
    <property type="molecule type" value="Genomic_DNA"/>
</dbReference>
<dbReference type="InterPro" id="IPR017927">
    <property type="entry name" value="FAD-bd_FR_type"/>
</dbReference>
<dbReference type="SUPFAM" id="SSF63380">
    <property type="entry name" value="Riboflavin synthase domain-like"/>
    <property type="match status" value="1"/>
</dbReference>
<dbReference type="InterPro" id="IPR017938">
    <property type="entry name" value="Riboflavin_synthase-like_b-brl"/>
</dbReference>
<evidence type="ECO:0000256" key="7">
    <source>
        <dbReference type="ARBA" id="ARBA00023002"/>
    </source>
</evidence>
<dbReference type="InterPro" id="IPR039261">
    <property type="entry name" value="FNR_nucleotide-bd"/>
</dbReference>
<evidence type="ECO:0000256" key="1">
    <source>
        <dbReference type="ARBA" id="ARBA00001974"/>
    </source>
</evidence>
<dbReference type="PANTHER" id="PTHR19370">
    <property type="entry name" value="NADH-CYTOCHROME B5 REDUCTASE"/>
    <property type="match status" value="1"/>
</dbReference>
<feature type="binding site" evidence="11">
    <location>
        <position position="154"/>
    </location>
    <ligand>
        <name>FAD</name>
        <dbReference type="ChEBI" id="CHEBI:57692"/>
    </ligand>
</feature>
<evidence type="ECO:0000256" key="10">
    <source>
        <dbReference type="ARBA" id="ARBA00047682"/>
    </source>
</evidence>
<dbReference type="InterPro" id="IPR001709">
    <property type="entry name" value="Flavoprot_Pyr_Nucl_cyt_Rdtase"/>
</dbReference>
<dbReference type="InterPro" id="IPR001433">
    <property type="entry name" value="OxRdtase_FAD/NAD-bd"/>
</dbReference>
<sequence>MFRLINPIRASVRSIAAPRHAYSTSSKPSGGSNKLLTIGLPLGISAAAAYAYYGDKLGGASATPKETVAAATAPKEAVTAALDPNAFVDFKLKSVQKLTPNTSRFTFELEKGQNLGLDVASCVITKFVKEDGKPVIRPYTPTSASDRTGSFDFVIKHYEDGPMSSHIHSMQPGDTLSVKGPISKYPLKSNQHESVNLIAGGSGITPMFQIVGELLRSKTDKTKINLIFANVTPEDIILKDELDAFAKAHPDRFKVTYVVDKAVEGWKGPTGYVTAELIKKCMPEIGQGNSKVLVCGPPPMMKFVSGPKGPNFTQGDVGGALLELGLTNDNVFKF</sequence>
<dbReference type="PANTHER" id="PTHR19370:SF171">
    <property type="entry name" value="NADH-CYTOCHROME B5 REDUCTASE 2"/>
    <property type="match status" value="1"/>
</dbReference>
<dbReference type="Pfam" id="PF00970">
    <property type="entry name" value="FAD_binding_6"/>
    <property type="match status" value="1"/>
</dbReference>
<comment type="caution">
    <text evidence="14">The sequence shown here is derived from an EMBL/GenBank/DDBJ whole genome shotgun (WGS) entry which is preliminary data.</text>
</comment>
<dbReference type="CDD" id="cd06183">
    <property type="entry name" value="cyt_b5_reduct_like"/>
    <property type="match status" value="1"/>
</dbReference>
<keyword evidence="8 12" id="KW-0520">NAD</keyword>
<reference evidence="14" key="1">
    <citation type="submission" date="2021-11" db="EMBL/GenBank/DDBJ databases">
        <authorList>
            <person name="Herlambang A."/>
            <person name="Guo Y."/>
            <person name="Takashima Y."/>
            <person name="Nishizawa T."/>
        </authorList>
    </citation>
    <scope>NUCLEOTIDE SEQUENCE</scope>
    <source>
        <strain evidence="14">E1425</strain>
    </source>
</reference>
<feature type="binding site" evidence="11">
    <location>
        <position position="156"/>
    </location>
    <ligand>
        <name>FAD</name>
        <dbReference type="ChEBI" id="CHEBI:57692"/>
    </ligand>
</feature>
<evidence type="ECO:0000259" key="13">
    <source>
        <dbReference type="PROSITE" id="PS51384"/>
    </source>
</evidence>
<evidence type="ECO:0000256" key="11">
    <source>
        <dbReference type="PIRSR" id="PIRSR601834-1"/>
    </source>
</evidence>
<keyword evidence="5" id="KW-0472">Membrane</keyword>
<dbReference type="FunFam" id="2.40.30.10:FF:000032">
    <property type="entry name" value="NADH-cytochrome b5 reductase"/>
    <property type="match status" value="1"/>
</dbReference>
<comment type="catalytic activity">
    <reaction evidence="10 12">
        <text>2 Fe(III)-[cytochrome b5] + NADH = 2 Fe(II)-[cytochrome b5] + NAD(+) + H(+)</text>
        <dbReference type="Rhea" id="RHEA:46680"/>
        <dbReference type="Rhea" id="RHEA-COMP:10438"/>
        <dbReference type="Rhea" id="RHEA-COMP:10439"/>
        <dbReference type="ChEBI" id="CHEBI:15378"/>
        <dbReference type="ChEBI" id="CHEBI:29033"/>
        <dbReference type="ChEBI" id="CHEBI:29034"/>
        <dbReference type="ChEBI" id="CHEBI:57540"/>
        <dbReference type="ChEBI" id="CHEBI:57945"/>
        <dbReference type="EC" id="1.6.2.2"/>
    </reaction>
</comment>
<dbReference type="EC" id="1.6.2.2" evidence="12"/>
<dbReference type="Proteomes" id="UP000827284">
    <property type="component" value="Unassembled WGS sequence"/>
</dbReference>
<dbReference type="PRINTS" id="PR00371">
    <property type="entry name" value="FPNCR"/>
</dbReference>